<dbReference type="KEGG" id="mva:Mvan_3391"/>
<dbReference type="eggNOG" id="ENOG50332AK">
    <property type="taxonomic scope" value="Bacteria"/>
</dbReference>
<evidence type="ECO:0000313" key="2">
    <source>
        <dbReference type="Proteomes" id="UP000009159"/>
    </source>
</evidence>
<accession>A1TAI8</accession>
<evidence type="ECO:0008006" key="3">
    <source>
        <dbReference type="Google" id="ProtNLM"/>
    </source>
</evidence>
<protein>
    <recommendedName>
        <fullName evidence="3">DUF385 domain-containing protein</fullName>
    </recommendedName>
</protein>
<organism evidence="1 2">
    <name type="scientific">Mycolicibacterium vanbaalenii (strain DSM 7251 / JCM 13017 / BCRC 16820 / KCTC 9966 / NRRL B-24157 / PYR-1)</name>
    <name type="common">Mycobacterium vanbaalenii</name>
    <dbReference type="NCBI Taxonomy" id="350058"/>
    <lineage>
        <taxon>Bacteria</taxon>
        <taxon>Bacillati</taxon>
        <taxon>Actinomycetota</taxon>
        <taxon>Actinomycetes</taxon>
        <taxon>Mycobacteriales</taxon>
        <taxon>Mycobacteriaceae</taxon>
        <taxon>Mycolicibacterium</taxon>
    </lineage>
</organism>
<dbReference type="Gene3D" id="2.30.110.10">
    <property type="entry name" value="Electron Transport, Fmn-binding Protein, Chain A"/>
    <property type="match status" value="1"/>
</dbReference>
<dbReference type="Proteomes" id="UP000009159">
    <property type="component" value="Chromosome"/>
</dbReference>
<dbReference type="HOGENOM" id="CLU_2000681_0_0_11"/>
<keyword evidence="2" id="KW-1185">Reference proteome</keyword>
<proteinExistence type="predicted"/>
<gene>
    <name evidence="1" type="ordered locus">Mvan_3391</name>
</gene>
<dbReference type="InterPro" id="IPR012349">
    <property type="entry name" value="Split_barrel_FMN-bd"/>
</dbReference>
<dbReference type="EMBL" id="CP000511">
    <property type="protein sequence ID" value="ABM14188.1"/>
    <property type="molecule type" value="Genomic_DNA"/>
</dbReference>
<dbReference type="AlphaFoldDB" id="A1TAI8"/>
<name>A1TAI8_MYCVP</name>
<dbReference type="STRING" id="350058.Mvan_3391"/>
<evidence type="ECO:0000313" key="1">
    <source>
        <dbReference type="EMBL" id="ABM14188.1"/>
    </source>
</evidence>
<reference evidence="1" key="1">
    <citation type="submission" date="2006-12" db="EMBL/GenBank/DDBJ databases">
        <title>Complete sequence of Mycobacterium vanbaalenii PYR-1.</title>
        <authorList>
            <consortium name="US DOE Joint Genome Institute"/>
            <person name="Copeland A."/>
            <person name="Lucas S."/>
            <person name="Lapidus A."/>
            <person name="Barry K."/>
            <person name="Detter J.C."/>
            <person name="Glavina del Rio T."/>
            <person name="Hammon N."/>
            <person name="Israni S."/>
            <person name="Dalin E."/>
            <person name="Tice H."/>
            <person name="Pitluck S."/>
            <person name="Singan V."/>
            <person name="Schmutz J."/>
            <person name="Larimer F."/>
            <person name="Land M."/>
            <person name="Hauser L."/>
            <person name="Kyrpides N."/>
            <person name="Anderson I.J."/>
            <person name="Miller C."/>
            <person name="Richardson P."/>
        </authorList>
    </citation>
    <scope>NUCLEOTIDE SEQUENCE [LARGE SCALE GENOMIC DNA]</scope>
    <source>
        <strain evidence="1">PYR-1</strain>
    </source>
</reference>
<sequence length="120" mass="13185">MDGMGRGIFDTPLVGMFNAGAERLIDAPVVGPLIRRSTVVIRYTGRRSGQTFQTPVSYRKSGEVIAIRVMTPDKKTWWRNFTGDGGPITLMNFDGADRTGHAVAERDERGRVTVTVTLDA</sequence>